<dbReference type="OrthoDB" id="2117453at2759"/>
<evidence type="ECO:0000256" key="3">
    <source>
        <dbReference type="ARBA" id="ARBA00022989"/>
    </source>
</evidence>
<dbReference type="Proteomes" id="UP000244855">
    <property type="component" value="Unassembled WGS sequence"/>
</dbReference>
<keyword evidence="3 5" id="KW-1133">Transmembrane helix</keyword>
<evidence type="ECO:0000256" key="4">
    <source>
        <dbReference type="ARBA" id="ARBA00023136"/>
    </source>
</evidence>
<feature type="transmembrane region" description="Helical" evidence="5">
    <location>
        <begin position="75"/>
        <end position="95"/>
    </location>
</feature>
<feature type="transmembrane region" description="Helical" evidence="5">
    <location>
        <begin position="115"/>
        <end position="137"/>
    </location>
</feature>
<feature type="domain" description="MARVEL" evidence="6">
    <location>
        <begin position="10"/>
        <end position="133"/>
    </location>
</feature>
<evidence type="ECO:0000313" key="8">
    <source>
        <dbReference type="Proteomes" id="UP000244855"/>
    </source>
</evidence>
<dbReference type="AlphaFoldDB" id="A0A2V1E025"/>
<keyword evidence="4 5" id="KW-0472">Membrane</keyword>
<dbReference type="PANTHER" id="PTHR37451:SF1">
    <property type="entry name" value="MARVEL DOMAIN-CONTAINING PROTEIN"/>
    <property type="match status" value="1"/>
</dbReference>
<keyword evidence="2 5" id="KW-0812">Transmembrane</keyword>
<dbReference type="EMBL" id="KZ805330">
    <property type="protein sequence ID" value="PVI03492.1"/>
    <property type="molecule type" value="Genomic_DNA"/>
</dbReference>
<evidence type="ECO:0000259" key="6">
    <source>
        <dbReference type="Pfam" id="PF01284"/>
    </source>
</evidence>
<dbReference type="Pfam" id="PF01284">
    <property type="entry name" value="MARVEL"/>
    <property type="match status" value="1"/>
</dbReference>
<dbReference type="STRING" id="97972.A0A2V1E025"/>
<evidence type="ECO:0000256" key="1">
    <source>
        <dbReference type="ARBA" id="ARBA00004141"/>
    </source>
</evidence>
<keyword evidence="8" id="KW-1185">Reference proteome</keyword>
<feature type="transmembrane region" description="Helical" evidence="5">
    <location>
        <begin position="12"/>
        <end position="30"/>
    </location>
</feature>
<dbReference type="PANTHER" id="PTHR37451">
    <property type="entry name" value="MARVEL DOMAIN"/>
    <property type="match status" value="1"/>
</dbReference>
<protein>
    <recommendedName>
        <fullName evidence="6">MARVEL domain-containing protein</fullName>
    </recommendedName>
</protein>
<proteinExistence type="predicted"/>
<evidence type="ECO:0000313" key="7">
    <source>
        <dbReference type="EMBL" id="PVI03492.1"/>
    </source>
</evidence>
<gene>
    <name evidence="7" type="ORF">DM02DRAFT_652457</name>
</gene>
<accession>A0A2V1E025</accession>
<name>A0A2V1E025_9PLEO</name>
<sequence>MAFLEVAVLPLRAVQALFSIIVLGLTAYVVDATTYAWWDGWASVNFMLFCSVWTLLAVAYLVLTPTRYPAAAHKYAILGVEALTMIFWFAAWVAVATLWGRIRCGSSGGVCGAGTAGIVFSAFIWLAFVATTIMAALHVHRTSRSDTSAPPEMQGV</sequence>
<evidence type="ECO:0000256" key="2">
    <source>
        <dbReference type="ARBA" id="ARBA00022692"/>
    </source>
</evidence>
<reference evidence="7 8" key="1">
    <citation type="journal article" date="2018" name="Sci. Rep.">
        <title>Comparative genomics provides insights into the lifestyle and reveals functional heterogeneity of dark septate endophytic fungi.</title>
        <authorList>
            <person name="Knapp D.G."/>
            <person name="Nemeth J.B."/>
            <person name="Barry K."/>
            <person name="Hainaut M."/>
            <person name="Henrissat B."/>
            <person name="Johnson J."/>
            <person name="Kuo A."/>
            <person name="Lim J.H.P."/>
            <person name="Lipzen A."/>
            <person name="Nolan M."/>
            <person name="Ohm R.A."/>
            <person name="Tamas L."/>
            <person name="Grigoriev I.V."/>
            <person name="Spatafora J.W."/>
            <person name="Nagy L.G."/>
            <person name="Kovacs G.M."/>
        </authorList>
    </citation>
    <scope>NUCLEOTIDE SEQUENCE [LARGE SCALE GENOMIC DNA]</scope>
    <source>
        <strain evidence="7 8">DSE2036</strain>
    </source>
</reference>
<organism evidence="7 8">
    <name type="scientific">Periconia macrospinosa</name>
    <dbReference type="NCBI Taxonomy" id="97972"/>
    <lineage>
        <taxon>Eukaryota</taxon>
        <taxon>Fungi</taxon>
        <taxon>Dikarya</taxon>
        <taxon>Ascomycota</taxon>
        <taxon>Pezizomycotina</taxon>
        <taxon>Dothideomycetes</taxon>
        <taxon>Pleosporomycetidae</taxon>
        <taxon>Pleosporales</taxon>
        <taxon>Massarineae</taxon>
        <taxon>Periconiaceae</taxon>
        <taxon>Periconia</taxon>
    </lineage>
</organism>
<comment type="subcellular location">
    <subcellularLocation>
        <location evidence="1">Membrane</location>
        <topology evidence="1">Multi-pass membrane protein</topology>
    </subcellularLocation>
</comment>
<dbReference type="GO" id="GO:0016020">
    <property type="term" value="C:membrane"/>
    <property type="evidence" value="ECO:0007669"/>
    <property type="project" value="UniProtKB-SubCell"/>
</dbReference>
<evidence type="ECO:0000256" key="5">
    <source>
        <dbReference type="SAM" id="Phobius"/>
    </source>
</evidence>
<dbReference type="InterPro" id="IPR008253">
    <property type="entry name" value="Marvel"/>
</dbReference>
<feature type="transmembrane region" description="Helical" evidence="5">
    <location>
        <begin position="42"/>
        <end position="63"/>
    </location>
</feature>